<dbReference type="Pfam" id="PF13193">
    <property type="entry name" value="AMP-binding_C"/>
    <property type="match status" value="1"/>
</dbReference>
<dbReference type="Gene3D" id="3.30.300.30">
    <property type="match status" value="1"/>
</dbReference>
<evidence type="ECO:0000256" key="5">
    <source>
        <dbReference type="SAM" id="MobiDB-lite"/>
    </source>
</evidence>
<dbReference type="InterPro" id="IPR029058">
    <property type="entry name" value="AB_hydrolase_fold"/>
</dbReference>
<evidence type="ECO:0000256" key="3">
    <source>
        <dbReference type="ARBA" id="ARBA00022450"/>
    </source>
</evidence>
<evidence type="ECO:0000259" key="6">
    <source>
        <dbReference type="PROSITE" id="PS50075"/>
    </source>
</evidence>
<proteinExistence type="inferred from homology"/>
<dbReference type="GO" id="GO:0005829">
    <property type="term" value="C:cytosol"/>
    <property type="evidence" value="ECO:0007669"/>
    <property type="project" value="TreeGrafter"/>
</dbReference>
<dbReference type="GO" id="GO:0043041">
    <property type="term" value="P:amino acid activation for nonribosomal peptide biosynthetic process"/>
    <property type="evidence" value="ECO:0007669"/>
    <property type="project" value="TreeGrafter"/>
</dbReference>
<comment type="similarity">
    <text evidence="2">Belongs to the ATP-dependent AMP-binding enzyme family.</text>
</comment>
<dbReference type="PANTHER" id="PTHR45527:SF1">
    <property type="entry name" value="FATTY ACID SYNTHASE"/>
    <property type="match status" value="1"/>
</dbReference>
<dbReference type="InterPro" id="IPR036736">
    <property type="entry name" value="ACP-like_sf"/>
</dbReference>
<dbReference type="SMART" id="SM00823">
    <property type="entry name" value="PKS_PP"/>
    <property type="match status" value="1"/>
</dbReference>
<keyword evidence="8" id="KW-1185">Reference proteome</keyword>
<dbReference type="Gene3D" id="3.40.50.1820">
    <property type="entry name" value="alpha/beta hydrolase"/>
    <property type="match status" value="1"/>
</dbReference>
<dbReference type="Pfam" id="PF00501">
    <property type="entry name" value="AMP-binding"/>
    <property type="match status" value="1"/>
</dbReference>
<keyword evidence="4" id="KW-0597">Phosphoprotein</keyword>
<name>A0A1V4CVR7_9ACTN</name>
<evidence type="ECO:0000313" key="7">
    <source>
        <dbReference type="EMBL" id="OPF71689.1"/>
    </source>
</evidence>
<feature type="compositionally biased region" description="Basic and acidic residues" evidence="5">
    <location>
        <begin position="447"/>
        <end position="460"/>
    </location>
</feature>
<dbReference type="InterPro" id="IPR006162">
    <property type="entry name" value="Ppantetheine_attach_site"/>
</dbReference>
<dbReference type="GO" id="GO:0044550">
    <property type="term" value="P:secondary metabolite biosynthetic process"/>
    <property type="evidence" value="ECO:0007669"/>
    <property type="project" value="TreeGrafter"/>
</dbReference>
<dbReference type="SMART" id="SM00824">
    <property type="entry name" value="PKS_TE"/>
    <property type="match status" value="1"/>
</dbReference>
<evidence type="ECO:0000313" key="8">
    <source>
        <dbReference type="Proteomes" id="UP000033615"/>
    </source>
</evidence>
<dbReference type="SUPFAM" id="SSF56801">
    <property type="entry name" value="Acetyl-CoA synthetase-like"/>
    <property type="match status" value="1"/>
</dbReference>
<dbReference type="InterPro" id="IPR045851">
    <property type="entry name" value="AMP-bd_C_sf"/>
</dbReference>
<dbReference type="InterPro" id="IPR000873">
    <property type="entry name" value="AMP-dep_synth/lig_dom"/>
</dbReference>
<dbReference type="InterPro" id="IPR009081">
    <property type="entry name" value="PP-bd_ACP"/>
</dbReference>
<dbReference type="EMBL" id="LAKD02000119">
    <property type="protein sequence ID" value="OPF71689.1"/>
    <property type="molecule type" value="Genomic_DNA"/>
</dbReference>
<evidence type="ECO:0000256" key="2">
    <source>
        <dbReference type="ARBA" id="ARBA00006432"/>
    </source>
</evidence>
<reference evidence="7" key="1">
    <citation type="submission" date="2016-12" db="EMBL/GenBank/DDBJ databases">
        <title>Genome sequence of Streptomyces antioxidans MUSC 164.</title>
        <authorList>
            <person name="Lee L.-H."/>
            <person name="Ser H.-L."/>
        </authorList>
    </citation>
    <scope>NUCLEOTIDE SEQUENCE [LARGE SCALE GENOMIC DNA]</scope>
    <source>
        <strain evidence="7">MUSC 164</strain>
    </source>
</reference>
<dbReference type="Pfam" id="PF00975">
    <property type="entry name" value="Thioesterase"/>
    <property type="match status" value="1"/>
</dbReference>
<evidence type="ECO:0000256" key="1">
    <source>
        <dbReference type="ARBA" id="ARBA00001957"/>
    </source>
</evidence>
<dbReference type="SUPFAM" id="SSF47336">
    <property type="entry name" value="ACP-like"/>
    <property type="match status" value="1"/>
</dbReference>
<comment type="caution">
    <text evidence="7">The sequence shown here is derived from an EMBL/GenBank/DDBJ whole genome shotgun (WGS) entry which is preliminary data.</text>
</comment>
<dbReference type="InterPro" id="IPR042099">
    <property type="entry name" value="ANL_N_sf"/>
</dbReference>
<dbReference type="GO" id="GO:0031177">
    <property type="term" value="F:phosphopantetheine binding"/>
    <property type="evidence" value="ECO:0007669"/>
    <property type="project" value="InterPro"/>
</dbReference>
<dbReference type="GO" id="GO:0072330">
    <property type="term" value="P:monocarboxylic acid biosynthetic process"/>
    <property type="evidence" value="ECO:0007669"/>
    <property type="project" value="UniProtKB-ARBA"/>
</dbReference>
<accession>A0A1V4CVR7</accession>
<keyword evidence="3" id="KW-0596">Phosphopantetheine</keyword>
<dbReference type="Proteomes" id="UP000033615">
    <property type="component" value="Unassembled WGS sequence"/>
</dbReference>
<dbReference type="PANTHER" id="PTHR45527">
    <property type="entry name" value="NONRIBOSOMAL PEPTIDE SYNTHETASE"/>
    <property type="match status" value="1"/>
</dbReference>
<dbReference type="AlphaFoldDB" id="A0A1V4CVR7"/>
<dbReference type="PROSITE" id="PS00012">
    <property type="entry name" value="PHOSPHOPANTETHEINE"/>
    <property type="match status" value="1"/>
</dbReference>
<protein>
    <recommendedName>
        <fullName evidence="6">Carrier domain-containing protein</fullName>
    </recommendedName>
</protein>
<comment type="cofactor">
    <cofactor evidence="1">
        <name>pantetheine 4'-phosphate</name>
        <dbReference type="ChEBI" id="CHEBI:47942"/>
    </cofactor>
</comment>
<dbReference type="InterPro" id="IPR025110">
    <property type="entry name" value="AMP-bd_C"/>
</dbReference>
<dbReference type="Gene3D" id="3.40.50.12780">
    <property type="entry name" value="N-terminal domain of ligase-like"/>
    <property type="match status" value="1"/>
</dbReference>
<feature type="region of interest" description="Disordered" evidence="5">
    <location>
        <begin position="412"/>
        <end position="478"/>
    </location>
</feature>
<dbReference type="InterPro" id="IPR020806">
    <property type="entry name" value="PKS_PP-bd"/>
</dbReference>
<sequence>MTVCATMSEPLEASGSGPVPIGRPIANTRAFVLDDCLHPVPAGVLGELYVAGPGLARGYLGRPGLTAERFVACPFTSGRMYRTGDLAKWTADGQLVFGGRVDDQVKVRGFRVEPGEIETALAAHPSVGQVAVIAREDRMRGKRLVAYVVPDGAVDGTLDGLADVAPLRRFLADRLPDYMVPAAFVTLDVLPLTVNGKLDRAALPAPDFTGEATAGRGPETPTEERLCALFAEVLGLEEVGVEASFFELGGDSILVMKLIAQIRAVLGAEVSIRGLFTAPTVADVARLLDGTEGGTAPTDSGETGLLLPLRTEGDRPPLFCVHPSTGLGRCYAELTDHLPPDRPVYALQARGFGTDESLPGTVAEMAADYVARIRTVQSAGPYHLLGWSFGGTVAHAMAALLQQQGETVDLLVSLDGYPGGDEAEPTGGRAGERTGEPGEPNELTGEPTHKPDVGPTRKSDVGPTRGPAEGPHHRRRQQVRMLSEIHRVNANNNRLLQRHTPGVFRGELLLFVATEGQSASAPARLAPDSWAPYVDGPVEPVRITSDHDGMLAGEPLKTIGRLISARLLTENSC</sequence>
<dbReference type="FunFam" id="3.30.300.30:FF:000010">
    <property type="entry name" value="Enterobactin synthetase component F"/>
    <property type="match status" value="1"/>
</dbReference>
<dbReference type="InterPro" id="IPR020802">
    <property type="entry name" value="TesA-like"/>
</dbReference>
<dbReference type="InterPro" id="IPR001031">
    <property type="entry name" value="Thioesterase"/>
</dbReference>
<dbReference type="PROSITE" id="PS50075">
    <property type="entry name" value="CARRIER"/>
    <property type="match status" value="1"/>
</dbReference>
<dbReference type="FunFam" id="1.10.1200.10:FF:000016">
    <property type="entry name" value="Non-ribosomal peptide synthase"/>
    <property type="match status" value="1"/>
</dbReference>
<dbReference type="SUPFAM" id="SSF53474">
    <property type="entry name" value="alpha/beta-Hydrolases"/>
    <property type="match status" value="1"/>
</dbReference>
<evidence type="ECO:0000256" key="4">
    <source>
        <dbReference type="ARBA" id="ARBA00022553"/>
    </source>
</evidence>
<dbReference type="GO" id="GO:0017000">
    <property type="term" value="P:antibiotic biosynthetic process"/>
    <property type="evidence" value="ECO:0007669"/>
    <property type="project" value="UniProtKB-ARBA"/>
</dbReference>
<dbReference type="FunFam" id="2.30.38.10:FF:000001">
    <property type="entry name" value="Non-ribosomal peptide synthetase PvdI"/>
    <property type="match status" value="1"/>
</dbReference>
<gene>
    <name evidence="7" type="ORF">VT50_0233890</name>
</gene>
<feature type="domain" description="Carrier" evidence="6">
    <location>
        <begin position="217"/>
        <end position="292"/>
    </location>
</feature>
<organism evidence="7 8">
    <name type="scientific">Streptomyces antioxidans</name>
    <dbReference type="NCBI Taxonomy" id="1507734"/>
    <lineage>
        <taxon>Bacteria</taxon>
        <taxon>Bacillati</taxon>
        <taxon>Actinomycetota</taxon>
        <taxon>Actinomycetes</taxon>
        <taxon>Kitasatosporales</taxon>
        <taxon>Streptomycetaceae</taxon>
        <taxon>Streptomyces</taxon>
    </lineage>
</organism>
<dbReference type="Pfam" id="PF00550">
    <property type="entry name" value="PP-binding"/>
    <property type="match status" value="1"/>
</dbReference>